<evidence type="ECO:0000259" key="4">
    <source>
        <dbReference type="SMART" id="SM01002"/>
    </source>
</evidence>
<evidence type="ECO:0000313" key="6">
    <source>
        <dbReference type="EMBL" id="SVA80105.1"/>
    </source>
</evidence>
<feature type="non-terminal residue" evidence="6">
    <location>
        <position position="1"/>
    </location>
</feature>
<name>A0A381YSW4_9ZZZZ</name>
<dbReference type="GO" id="GO:0042853">
    <property type="term" value="P:L-alanine catabolic process"/>
    <property type="evidence" value="ECO:0007669"/>
    <property type="project" value="InterPro"/>
</dbReference>
<dbReference type="CDD" id="cd05305">
    <property type="entry name" value="L-AlaDH"/>
    <property type="match status" value="1"/>
</dbReference>
<feature type="domain" description="Alanine dehydrogenase/pyridine nucleotide transhydrogenase N-terminal" evidence="5">
    <location>
        <begin position="1"/>
        <end position="123"/>
    </location>
</feature>
<accession>A0A381YSW4</accession>
<feature type="domain" description="Alanine dehydrogenase/pyridine nucleotide transhydrogenase NAD(H)-binding" evidence="4">
    <location>
        <begin position="135"/>
        <end position="283"/>
    </location>
</feature>
<comment type="similarity">
    <text evidence="1">Belongs to the AlaDH/PNT family.</text>
</comment>
<gene>
    <name evidence="6" type="ORF">METZ01_LOCUS132959</name>
</gene>
<evidence type="ECO:0000256" key="3">
    <source>
        <dbReference type="ARBA" id="ARBA00023002"/>
    </source>
</evidence>
<evidence type="ECO:0000256" key="1">
    <source>
        <dbReference type="ARBA" id="ARBA00005689"/>
    </source>
</evidence>
<protein>
    <recommendedName>
        <fullName evidence="2">alanine dehydrogenase</fullName>
        <ecNumber evidence="2">1.4.1.1</ecNumber>
    </recommendedName>
</protein>
<dbReference type="EMBL" id="UINC01018980">
    <property type="protein sequence ID" value="SVA80105.1"/>
    <property type="molecule type" value="Genomic_DNA"/>
</dbReference>
<evidence type="ECO:0000259" key="5">
    <source>
        <dbReference type="SMART" id="SM01003"/>
    </source>
</evidence>
<proteinExistence type="inferred from homology"/>
<dbReference type="InterPro" id="IPR007886">
    <property type="entry name" value="AlaDH/PNT_N"/>
</dbReference>
<dbReference type="AlphaFoldDB" id="A0A381YSW4"/>
<reference evidence="6" key="1">
    <citation type="submission" date="2018-05" db="EMBL/GenBank/DDBJ databases">
        <authorList>
            <person name="Lanie J.A."/>
            <person name="Ng W.-L."/>
            <person name="Kazmierczak K.M."/>
            <person name="Andrzejewski T.M."/>
            <person name="Davidsen T.M."/>
            <person name="Wayne K.J."/>
            <person name="Tettelin H."/>
            <person name="Glass J.I."/>
            <person name="Rusch D."/>
            <person name="Podicherti R."/>
            <person name="Tsui H.-C.T."/>
            <person name="Winkler M.E."/>
        </authorList>
    </citation>
    <scope>NUCLEOTIDE SEQUENCE</scope>
</reference>
<organism evidence="6">
    <name type="scientific">marine metagenome</name>
    <dbReference type="NCBI Taxonomy" id="408172"/>
    <lineage>
        <taxon>unclassified sequences</taxon>
        <taxon>metagenomes</taxon>
        <taxon>ecological metagenomes</taxon>
    </lineage>
</organism>
<dbReference type="InterPro" id="IPR036291">
    <property type="entry name" value="NAD(P)-bd_dom_sf"/>
</dbReference>
<dbReference type="NCBIfam" id="TIGR00518">
    <property type="entry name" value="alaDH"/>
    <property type="match status" value="1"/>
</dbReference>
<dbReference type="SUPFAM" id="SSF52283">
    <property type="entry name" value="Formate/glycerate dehydrogenase catalytic domain-like"/>
    <property type="match status" value="1"/>
</dbReference>
<dbReference type="SMART" id="SM01002">
    <property type="entry name" value="AlaDh_PNT_C"/>
    <property type="match status" value="1"/>
</dbReference>
<dbReference type="GO" id="GO:0000286">
    <property type="term" value="F:alanine dehydrogenase activity"/>
    <property type="evidence" value="ECO:0007669"/>
    <property type="project" value="UniProtKB-EC"/>
</dbReference>
<evidence type="ECO:0000256" key="2">
    <source>
        <dbReference type="ARBA" id="ARBA00012897"/>
    </source>
</evidence>
<dbReference type="InterPro" id="IPR007698">
    <property type="entry name" value="AlaDH/PNT_NAD(H)-bd"/>
</dbReference>
<dbReference type="SMART" id="SM01003">
    <property type="entry name" value="AlaDh_PNT_N"/>
    <property type="match status" value="1"/>
</dbReference>
<dbReference type="EC" id="1.4.1.1" evidence="2"/>
<dbReference type="InterPro" id="IPR008141">
    <property type="entry name" value="Ala_DH"/>
</dbReference>
<keyword evidence="3" id="KW-0560">Oxidoreductase</keyword>
<dbReference type="Pfam" id="PF05222">
    <property type="entry name" value="AlaDh_PNT_N"/>
    <property type="match status" value="1"/>
</dbReference>
<dbReference type="Pfam" id="PF01262">
    <property type="entry name" value="AlaDh_PNT_C"/>
    <property type="match status" value="1"/>
</dbReference>
<dbReference type="SUPFAM" id="SSF51735">
    <property type="entry name" value="NAD(P)-binding Rossmann-fold domains"/>
    <property type="match status" value="1"/>
</dbReference>
<dbReference type="Gene3D" id="3.40.50.720">
    <property type="entry name" value="NAD(P)-binding Rossmann-like Domain"/>
    <property type="match status" value="2"/>
</dbReference>
<dbReference type="PANTHER" id="PTHR42795">
    <property type="entry name" value="ALANINE DEHYDROGENASE"/>
    <property type="match status" value="1"/>
</dbReference>
<sequence length="357" mass="37469">VSLPPDKVEVLVSDGHKVLVEAGAGQGSRFSDDTYLYGAGATIVSDPAEIYGMAELIVKVKEPQPNEFDLIQEGQTVFTYLHLAAELDLLDCILKKNVTGIAYETVEDDKGRLGLLHPMSEIAGRLVPQVSARLLTNIESGVGKLLSGVPGSGNCSAFIIGGGTVGLNAATALMGAGADVTVADINLDRIREIDTLTNGHVKTIYPTPAVLAEKVQRSEVVVGAVLVPGAKAPKIVSRDMVKDMMPGGVIIDVAIDQGGCVEDIRPTSHQTPTYIQDDVIHYAVTNMPGIVGHTASISLSNATLPYVRSIAKNGVHKAIGLDNSLAKGINTMGGQITYPALAESLSMAFSNLEEMLS</sequence>
<dbReference type="GO" id="GO:0005886">
    <property type="term" value="C:plasma membrane"/>
    <property type="evidence" value="ECO:0007669"/>
    <property type="project" value="TreeGrafter"/>
</dbReference>
<dbReference type="PANTHER" id="PTHR42795:SF1">
    <property type="entry name" value="ALANINE DEHYDROGENASE"/>
    <property type="match status" value="1"/>
</dbReference>
<dbReference type="PIRSF" id="PIRSF000183">
    <property type="entry name" value="Alanine_dh"/>
    <property type="match status" value="1"/>
</dbReference>